<reference evidence="2 3" key="1">
    <citation type="submission" date="2024-04" db="EMBL/GenBank/DDBJ databases">
        <title>WGS of bacteria from Torrens River.</title>
        <authorList>
            <person name="Wyrsch E.R."/>
            <person name="Drigo B."/>
        </authorList>
    </citation>
    <scope>NUCLEOTIDE SEQUENCE [LARGE SCALE GENOMIC DNA]</scope>
    <source>
        <strain evidence="2 3">TWI391</strain>
    </source>
</reference>
<dbReference type="InterPro" id="IPR000782">
    <property type="entry name" value="FAS1_domain"/>
</dbReference>
<dbReference type="InterPro" id="IPR036378">
    <property type="entry name" value="FAS1_dom_sf"/>
</dbReference>
<dbReference type="PANTHER" id="PTHR10900">
    <property type="entry name" value="PERIOSTIN-RELATED"/>
    <property type="match status" value="1"/>
</dbReference>
<dbReference type="PROSITE" id="PS50213">
    <property type="entry name" value="FAS1"/>
    <property type="match status" value="2"/>
</dbReference>
<feature type="domain" description="FAS1" evidence="1">
    <location>
        <begin position="35"/>
        <end position="172"/>
    </location>
</feature>
<dbReference type="InterPro" id="IPR050904">
    <property type="entry name" value="Adhesion/Biosynth-related"/>
</dbReference>
<comment type="caution">
    <text evidence="2">The sequence shown here is derived from an EMBL/GenBank/DDBJ whole genome shotgun (WGS) entry which is preliminary data.</text>
</comment>
<protein>
    <submittedName>
        <fullName evidence="2">Fasciclin domain-containing protein</fullName>
    </submittedName>
</protein>
<dbReference type="PANTHER" id="PTHR10900:SF77">
    <property type="entry name" value="FI19380P1"/>
    <property type="match status" value="1"/>
</dbReference>
<dbReference type="RefSeq" id="WP_346580456.1">
    <property type="nucleotide sequence ID" value="NZ_JBDJLH010000005.1"/>
</dbReference>
<accession>A0ABV0BRF2</accession>
<evidence type="ECO:0000313" key="3">
    <source>
        <dbReference type="Proteomes" id="UP001409291"/>
    </source>
</evidence>
<name>A0ABV0BRF2_9SPHI</name>
<feature type="domain" description="FAS1" evidence="1">
    <location>
        <begin position="177"/>
        <end position="328"/>
    </location>
</feature>
<dbReference type="SMART" id="SM00554">
    <property type="entry name" value="FAS1"/>
    <property type="match status" value="2"/>
</dbReference>
<dbReference type="Pfam" id="PF02469">
    <property type="entry name" value="Fasciclin"/>
    <property type="match status" value="2"/>
</dbReference>
<dbReference type="Proteomes" id="UP001409291">
    <property type="component" value="Unassembled WGS sequence"/>
</dbReference>
<sequence length="332" mass="36066">MKLQLRYYKQLGILLFATLMVTSCKKDEVKNSHDNNRVNLVIADNFNLSSFSAVLRKSGMDKVLKDGEGPYTLLAPSDAAFSAAGYGDAVSVLAANTKVISRIAHYHMLDGKYELNKLPFLFNQELRTRGGKMYATHWLKGGDTVLTLNGSRVLAQNIAASNGLIQVLDRVLTPYVHDLIGNAIAADPNITLFAQALKSSGVLQTISGAGPYTVFAPDNAAMQALGYSTVQQIQLADPVKLRSFLLYHIVKDRRFVYDYILSTGTSNMAQQGMMDGNSITIKLVPNPNAPASFQGISLRGIGNTVDIKLLKQDMLSGNGVLHVIDGGLRITQ</sequence>
<evidence type="ECO:0000259" key="1">
    <source>
        <dbReference type="PROSITE" id="PS50213"/>
    </source>
</evidence>
<dbReference type="PROSITE" id="PS51257">
    <property type="entry name" value="PROKAR_LIPOPROTEIN"/>
    <property type="match status" value="1"/>
</dbReference>
<proteinExistence type="predicted"/>
<dbReference type="EMBL" id="JBDJNQ010000001">
    <property type="protein sequence ID" value="MEN5375952.1"/>
    <property type="molecule type" value="Genomic_DNA"/>
</dbReference>
<dbReference type="Gene3D" id="2.30.180.10">
    <property type="entry name" value="FAS1 domain"/>
    <property type="match status" value="2"/>
</dbReference>
<keyword evidence="3" id="KW-1185">Reference proteome</keyword>
<organism evidence="2 3">
    <name type="scientific">Sphingobacterium kitahiroshimense</name>
    <dbReference type="NCBI Taxonomy" id="470446"/>
    <lineage>
        <taxon>Bacteria</taxon>
        <taxon>Pseudomonadati</taxon>
        <taxon>Bacteroidota</taxon>
        <taxon>Sphingobacteriia</taxon>
        <taxon>Sphingobacteriales</taxon>
        <taxon>Sphingobacteriaceae</taxon>
        <taxon>Sphingobacterium</taxon>
    </lineage>
</organism>
<evidence type="ECO:0000313" key="2">
    <source>
        <dbReference type="EMBL" id="MEN5375952.1"/>
    </source>
</evidence>
<dbReference type="SUPFAM" id="SSF82153">
    <property type="entry name" value="FAS1 domain"/>
    <property type="match status" value="2"/>
</dbReference>
<gene>
    <name evidence="2" type="ORF">ABE541_01630</name>
</gene>